<feature type="transmembrane region" description="Helical" evidence="6">
    <location>
        <begin position="308"/>
        <end position="331"/>
    </location>
</feature>
<dbReference type="OrthoDB" id="10039395at2759"/>
<dbReference type="AlphaFoldDB" id="A0A8B7ZXN8"/>
<protein>
    <submittedName>
        <fullName evidence="9">Uncharacterized protein LOC110989832 isoform X1</fullName>
    </submittedName>
</protein>
<dbReference type="InterPro" id="IPR007110">
    <property type="entry name" value="Ig-like_dom"/>
</dbReference>
<dbReference type="GO" id="GO:0050839">
    <property type="term" value="F:cell adhesion molecule binding"/>
    <property type="evidence" value="ECO:0007669"/>
    <property type="project" value="TreeGrafter"/>
</dbReference>
<dbReference type="Gene3D" id="2.60.40.10">
    <property type="entry name" value="Immunoglobulins"/>
    <property type="match status" value="2"/>
</dbReference>
<feature type="domain" description="Ig-like" evidence="7">
    <location>
        <begin position="143"/>
        <end position="243"/>
    </location>
</feature>
<sequence>MLFLHVCHFTLKLKRSKSQIHTWQVETISPTAKLSKLDREEVSVTQSKPNPLLEGDDLVLTCIPDVSRTFRGWIEWKSGLQRNSMVSLSEPTFTLADSSLILASITRDQSGWYQCAKYTQWNSKADGTPSLSSVVPVIVHYGPEISDKHRNWVGAKEGNMAILECVVKGNPLPAVTWYGPNDNTLSSYMGRISLELTIRGDSVIGYTICSRLIIPAVVASIDCGTYRCKTTNHIGNSDELRVELKETARCSLKSRLKYCKHVDSKESRNTPSQGLVQGLVGARYVKNGSIPTPIPTKGPASPRTDDTLVFVLITVGSVVLLSIVISCWRYFKRNESNAVQTTSRNLREPPIARTVSVELPNRSFVSTHSADELPPTYDDAVENIEADPPPTYEEQEELEAVTINVAGDSQVQEDGD</sequence>
<dbReference type="GeneID" id="110989832"/>
<dbReference type="KEGG" id="aplc:110989832"/>
<dbReference type="PROSITE" id="PS50835">
    <property type="entry name" value="IG_LIKE"/>
    <property type="match status" value="2"/>
</dbReference>
<dbReference type="Pfam" id="PF13927">
    <property type="entry name" value="Ig_3"/>
    <property type="match status" value="1"/>
</dbReference>
<keyword evidence="6" id="KW-0812">Transmembrane</keyword>
<keyword evidence="3" id="KW-1015">Disulfide bond</keyword>
<dbReference type="InterPro" id="IPR051275">
    <property type="entry name" value="Cell_adhesion_signaling"/>
</dbReference>
<dbReference type="SUPFAM" id="SSF48726">
    <property type="entry name" value="Immunoglobulin"/>
    <property type="match status" value="2"/>
</dbReference>
<reference evidence="9" key="1">
    <citation type="submission" date="2025-08" db="UniProtKB">
        <authorList>
            <consortium name="RefSeq"/>
        </authorList>
    </citation>
    <scope>IDENTIFICATION</scope>
</reference>
<evidence type="ECO:0000256" key="5">
    <source>
        <dbReference type="ARBA" id="ARBA00023319"/>
    </source>
</evidence>
<keyword evidence="6" id="KW-1133">Transmembrane helix</keyword>
<keyword evidence="4" id="KW-0325">Glycoprotein</keyword>
<evidence type="ECO:0000256" key="6">
    <source>
        <dbReference type="SAM" id="Phobius"/>
    </source>
</evidence>
<proteinExistence type="predicted"/>
<accession>A0A8B7ZXN8</accession>
<dbReference type="SMART" id="SM00409">
    <property type="entry name" value="IG"/>
    <property type="match status" value="2"/>
</dbReference>
<dbReference type="PANTHER" id="PTHR11640">
    <property type="entry name" value="NEPHRIN"/>
    <property type="match status" value="1"/>
</dbReference>
<dbReference type="GO" id="GO:0005886">
    <property type="term" value="C:plasma membrane"/>
    <property type="evidence" value="ECO:0007669"/>
    <property type="project" value="TreeGrafter"/>
</dbReference>
<keyword evidence="5" id="KW-0393">Immunoglobulin domain</keyword>
<dbReference type="InterPro" id="IPR036179">
    <property type="entry name" value="Ig-like_dom_sf"/>
</dbReference>
<evidence type="ECO:0000259" key="7">
    <source>
        <dbReference type="PROSITE" id="PS50835"/>
    </source>
</evidence>
<name>A0A8B7ZXN8_ACAPL</name>
<dbReference type="InterPro" id="IPR003599">
    <property type="entry name" value="Ig_sub"/>
</dbReference>
<feature type="domain" description="Ig-like" evidence="7">
    <location>
        <begin position="30"/>
        <end position="132"/>
    </location>
</feature>
<comment type="subcellular location">
    <subcellularLocation>
        <location evidence="1">Membrane</location>
        <topology evidence="1">Single-pass type I membrane protein</topology>
    </subcellularLocation>
</comment>
<evidence type="ECO:0000256" key="1">
    <source>
        <dbReference type="ARBA" id="ARBA00004479"/>
    </source>
</evidence>
<dbReference type="GO" id="GO:0005911">
    <property type="term" value="C:cell-cell junction"/>
    <property type="evidence" value="ECO:0007669"/>
    <property type="project" value="TreeGrafter"/>
</dbReference>
<dbReference type="SMART" id="SM00408">
    <property type="entry name" value="IGc2"/>
    <property type="match status" value="2"/>
</dbReference>
<organism evidence="8 9">
    <name type="scientific">Acanthaster planci</name>
    <name type="common">Crown-of-thorns starfish</name>
    <dbReference type="NCBI Taxonomy" id="133434"/>
    <lineage>
        <taxon>Eukaryota</taxon>
        <taxon>Metazoa</taxon>
        <taxon>Echinodermata</taxon>
        <taxon>Eleutherozoa</taxon>
        <taxon>Asterozoa</taxon>
        <taxon>Asteroidea</taxon>
        <taxon>Valvatacea</taxon>
        <taxon>Valvatida</taxon>
        <taxon>Acanthasteridae</taxon>
        <taxon>Acanthaster</taxon>
    </lineage>
</organism>
<dbReference type="InterPro" id="IPR013783">
    <property type="entry name" value="Ig-like_fold"/>
</dbReference>
<dbReference type="InterPro" id="IPR003598">
    <property type="entry name" value="Ig_sub2"/>
</dbReference>
<evidence type="ECO:0000313" key="9">
    <source>
        <dbReference type="RefSeq" id="XP_022110179.1"/>
    </source>
</evidence>
<evidence type="ECO:0000256" key="4">
    <source>
        <dbReference type="ARBA" id="ARBA00023180"/>
    </source>
</evidence>
<dbReference type="Proteomes" id="UP000694845">
    <property type="component" value="Unplaced"/>
</dbReference>
<evidence type="ECO:0000256" key="2">
    <source>
        <dbReference type="ARBA" id="ARBA00023136"/>
    </source>
</evidence>
<dbReference type="RefSeq" id="XP_022110179.1">
    <property type="nucleotide sequence ID" value="XM_022254487.1"/>
</dbReference>
<keyword evidence="2 6" id="KW-0472">Membrane</keyword>
<dbReference type="GO" id="GO:0098609">
    <property type="term" value="P:cell-cell adhesion"/>
    <property type="evidence" value="ECO:0007669"/>
    <property type="project" value="TreeGrafter"/>
</dbReference>
<dbReference type="PANTHER" id="PTHR11640:SF164">
    <property type="entry name" value="MAM DOMAIN-CONTAINING GLYCOSYLPHOSPHATIDYLINOSITOL ANCHOR PROTEIN 1"/>
    <property type="match status" value="1"/>
</dbReference>
<keyword evidence="8" id="KW-1185">Reference proteome</keyword>
<evidence type="ECO:0000256" key="3">
    <source>
        <dbReference type="ARBA" id="ARBA00023157"/>
    </source>
</evidence>
<gene>
    <name evidence="9" type="primary">LOC110989832</name>
</gene>
<evidence type="ECO:0000313" key="8">
    <source>
        <dbReference type="Proteomes" id="UP000694845"/>
    </source>
</evidence>